<dbReference type="PANTHER" id="PTHR43649:SF29">
    <property type="entry name" value="OSMOPROTECTIVE COMPOUNDS-BINDING PROTEIN GGTB"/>
    <property type="match status" value="1"/>
</dbReference>
<evidence type="ECO:0000313" key="4">
    <source>
        <dbReference type="Proteomes" id="UP000665020"/>
    </source>
</evidence>
<dbReference type="KEGG" id="ifn:GM661_16395"/>
<dbReference type="AlphaFoldDB" id="A0A8A7KH65"/>
<evidence type="ECO:0000256" key="2">
    <source>
        <dbReference type="ARBA" id="ARBA00022448"/>
    </source>
</evidence>
<dbReference type="Pfam" id="PF01547">
    <property type="entry name" value="SBP_bac_1"/>
    <property type="match status" value="1"/>
</dbReference>
<proteinExistence type="inferred from homology"/>
<dbReference type="SUPFAM" id="SSF53850">
    <property type="entry name" value="Periplasmic binding protein-like II"/>
    <property type="match status" value="1"/>
</dbReference>
<organism evidence="3 4">
    <name type="scientific">Iocasia fonsfrigidae</name>
    <dbReference type="NCBI Taxonomy" id="2682810"/>
    <lineage>
        <taxon>Bacteria</taxon>
        <taxon>Bacillati</taxon>
        <taxon>Bacillota</taxon>
        <taxon>Clostridia</taxon>
        <taxon>Halanaerobiales</taxon>
        <taxon>Halanaerobiaceae</taxon>
        <taxon>Iocasia</taxon>
    </lineage>
</organism>
<dbReference type="InterPro" id="IPR006059">
    <property type="entry name" value="SBP"/>
</dbReference>
<protein>
    <submittedName>
        <fullName evidence="3">Extracellular solute-binding protein</fullName>
    </submittedName>
</protein>
<dbReference type="PANTHER" id="PTHR43649">
    <property type="entry name" value="ARABINOSE-BINDING PROTEIN-RELATED"/>
    <property type="match status" value="1"/>
</dbReference>
<sequence>MKKSIWMMVSAILLMGVIFAVAVSADETITIMGVWGGNELEAFTKVMETFEAASGIEVEFEGTRDLPTLLTTRLEAGNPPDIVHLTGLGMMEELAREGDLVDLIDVLDMPQFNEDYNAVWKELATYEDGMYGIYISADVKSLVWYNPKAFAAKGYIIPSDWDDMEALMDKMISNGDIPWAIGLESGAASGWPGTDWIEDIMLRTAGPEVYDQWVNHDIPWTDERVKRAFEIFGEIARDSSYVWGGPTAVNASNFGDAVTPLFAEPVQAYMHRQASFITSFIKDNNPDLLAGEDFNFFAFPEIEEEYGTPVLGAADMMGLMTDKPAAKQFMRFLASPGAQSIWVSELGKIGVNKRINPAVYPDELTAKMAEVLKNAEVFRFDGSDSMPKAIGSGAFWTGVVDYVNGQDLDSVLEYIESVADETYTSGAATN</sequence>
<keyword evidence="2" id="KW-0813">Transport</keyword>
<dbReference type="RefSeq" id="WP_125986267.1">
    <property type="nucleotide sequence ID" value="NZ_CP046640.1"/>
</dbReference>
<name>A0A8A7KH65_9FIRM</name>
<keyword evidence="4" id="KW-1185">Reference proteome</keyword>
<dbReference type="Proteomes" id="UP000665020">
    <property type="component" value="Chromosome"/>
</dbReference>
<dbReference type="EMBL" id="CP046640">
    <property type="protein sequence ID" value="QTL99425.1"/>
    <property type="molecule type" value="Genomic_DNA"/>
</dbReference>
<accession>A0A8A7KH65</accession>
<evidence type="ECO:0000256" key="1">
    <source>
        <dbReference type="ARBA" id="ARBA00008520"/>
    </source>
</evidence>
<evidence type="ECO:0000313" key="3">
    <source>
        <dbReference type="EMBL" id="QTL99425.1"/>
    </source>
</evidence>
<dbReference type="Gene3D" id="3.40.190.10">
    <property type="entry name" value="Periplasmic binding protein-like II"/>
    <property type="match status" value="2"/>
</dbReference>
<reference evidence="3" key="1">
    <citation type="submission" date="2019-12" db="EMBL/GenBank/DDBJ databases">
        <authorList>
            <person name="zhang j."/>
            <person name="sun C.M."/>
        </authorList>
    </citation>
    <scope>NUCLEOTIDE SEQUENCE</scope>
    <source>
        <strain evidence="3">NS-1</strain>
    </source>
</reference>
<gene>
    <name evidence="3" type="ORF">GM661_16395</name>
</gene>
<comment type="similarity">
    <text evidence="1">Belongs to the bacterial solute-binding protein 1 family.</text>
</comment>
<dbReference type="InterPro" id="IPR050490">
    <property type="entry name" value="Bact_solute-bd_prot1"/>
</dbReference>